<dbReference type="InterPro" id="IPR016169">
    <property type="entry name" value="FAD-bd_PCMH_sub2"/>
</dbReference>
<evidence type="ECO:0000259" key="6">
    <source>
        <dbReference type="PROSITE" id="PS51387"/>
    </source>
</evidence>
<dbReference type="InterPro" id="IPR036318">
    <property type="entry name" value="FAD-bd_PCMH-like_sf"/>
</dbReference>
<gene>
    <name evidence="7" type="ORF">ACFSVL_10765</name>
</gene>
<dbReference type="Pfam" id="PF08031">
    <property type="entry name" value="BBE"/>
    <property type="match status" value="1"/>
</dbReference>
<protein>
    <submittedName>
        <fullName evidence="7">FAD-binding oxidoreductase</fullName>
    </submittedName>
</protein>
<dbReference type="InterPro" id="IPR006094">
    <property type="entry name" value="Oxid_FAD_bind_N"/>
</dbReference>
<keyword evidence="5" id="KW-0560">Oxidoreductase</keyword>
<proteinExistence type="inferred from homology"/>
<dbReference type="EMBL" id="JBHUKS010000006">
    <property type="protein sequence ID" value="MFD2467879.1"/>
    <property type="molecule type" value="Genomic_DNA"/>
</dbReference>
<name>A0ABW5H437_9PSEU</name>
<dbReference type="Proteomes" id="UP001597483">
    <property type="component" value="Unassembled WGS sequence"/>
</dbReference>
<evidence type="ECO:0000313" key="7">
    <source>
        <dbReference type="EMBL" id="MFD2467879.1"/>
    </source>
</evidence>
<evidence type="ECO:0000256" key="3">
    <source>
        <dbReference type="ARBA" id="ARBA00022630"/>
    </source>
</evidence>
<dbReference type="Gene3D" id="3.30.43.10">
    <property type="entry name" value="Uridine Diphospho-n-acetylenolpyruvylglucosamine Reductase, domain 2"/>
    <property type="match status" value="1"/>
</dbReference>
<dbReference type="PANTHER" id="PTHR42973">
    <property type="entry name" value="BINDING OXIDOREDUCTASE, PUTATIVE (AFU_ORTHOLOGUE AFUA_1G17690)-RELATED"/>
    <property type="match status" value="1"/>
</dbReference>
<dbReference type="InterPro" id="IPR012951">
    <property type="entry name" value="BBE"/>
</dbReference>
<comment type="cofactor">
    <cofactor evidence="1">
        <name>FAD</name>
        <dbReference type="ChEBI" id="CHEBI:57692"/>
    </cofactor>
</comment>
<dbReference type="Gene3D" id="3.30.465.10">
    <property type="match status" value="1"/>
</dbReference>
<evidence type="ECO:0000256" key="5">
    <source>
        <dbReference type="ARBA" id="ARBA00023002"/>
    </source>
</evidence>
<dbReference type="InterPro" id="IPR006093">
    <property type="entry name" value="Oxy_OxRdtase_FAD_BS"/>
</dbReference>
<dbReference type="PROSITE" id="PS51387">
    <property type="entry name" value="FAD_PCMH"/>
    <property type="match status" value="1"/>
</dbReference>
<comment type="similarity">
    <text evidence="2">Belongs to the oxygen-dependent FAD-linked oxidoreductase family.</text>
</comment>
<evidence type="ECO:0000313" key="8">
    <source>
        <dbReference type="Proteomes" id="UP001597483"/>
    </source>
</evidence>
<keyword evidence="3" id="KW-0285">Flavoprotein</keyword>
<dbReference type="InterPro" id="IPR016166">
    <property type="entry name" value="FAD-bd_PCMH"/>
</dbReference>
<keyword evidence="8" id="KW-1185">Reference proteome</keyword>
<keyword evidence="4" id="KW-0274">FAD</keyword>
<dbReference type="Gene3D" id="3.40.462.20">
    <property type="match status" value="1"/>
</dbReference>
<organism evidence="7 8">
    <name type="scientific">Amycolatopsis silviterrae</name>
    <dbReference type="NCBI Taxonomy" id="1656914"/>
    <lineage>
        <taxon>Bacteria</taxon>
        <taxon>Bacillati</taxon>
        <taxon>Actinomycetota</taxon>
        <taxon>Actinomycetes</taxon>
        <taxon>Pseudonocardiales</taxon>
        <taxon>Pseudonocardiaceae</taxon>
        <taxon>Amycolatopsis</taxon>
    </lineage>
</organism>
<feature type="domain" description="FAD-binding PCMH-type" evidence="6">
    <location>
        <begin position="39"/>
        <end position="209"/>
    </location>
</feature>
<dbReference type="InterPro" id="IPR050416">
    <property type="entry name" value="FAD-linked_Oxidoreductase"/>
</dbReference>
<dbReference type="RefSeq" id="WP_378303002.1">
    <property type="nucleotide sequence ID" value="NZ_JBHUKS010000006.1"/>
</dbReference>
<dbReference type="Pfam" id="PF01565">
    <property type="entry name" value="FAD_binding_4"/>
    <property type="match status" value="1"/>
</dbReference>
<dbReference type="InterPro" id="IPR016167">
    <property type="entry name" value="FAD-bd_PCMH_sub1"/>
</dbReference>
<evidence type="ECO:0000256" key="4">
    <source>
        <dbReference type="ARBA" id="ARBA00022827"/>
    </source>
</evidence>
<reference evidence="8" key="1">
    <citation type="journal article" date="2019" name="Int. J. Syst. Evol. Microbiol.">
        <title>The Global Catalogue of Microorganisms (GCM) 10K type strain sequencing project: providing services to taxonomists for standard genome sequencing and annotation.</title>
        <authorList>
            <consortium name="The Broad Institute Genomics Platform"/>
            <consortium name="The Broad Institute Genome Sequencing Center for Infectious Disease"/>
            <person name="Wu L."/>
            <person name="Ma J."/>
        </authorList>
    </citation>
    <scope>NUCLEOTIDE SEQUENCE [LARGE SCALE GENOMIC DNA]</scope>
    <source>
        <strain evidence="8">CGMCC 4.7641</strain>
    </source>
</reference>
<dbReference type="SUPFAM" id="SSF56176">
    <property type="entry name" value="FAD-binding/transporter-associated domain-like"/>
    <property type="match status" value="1"/>
</dbReference>
<sequence length="471" mass="50970">MDTLTTGDTEKLADALRGELITPADPRYDRARQVWNGDIDRRPPLIARCADATDVAAAVTFAAGRGMPVAVRGGGHSVAGQGLCDDGVVVDLSPMRAVDVDPARRLAHVQGGALWQDVDPATQAHGLATTGGIVSETGVGGLTLGGGIGHLMRRCGLATDNLVEADLVTADGRLVTVDAERDPELLWGLRGGGGNFGTVVRFGLRLHEVDPTVLAGMLIYPLDDAPAVLARYRDLIADAPDALGTILNLRLCPAVAAIPERLHGTPVVAIIVCWSGDHEQGQAFLRPLREFGRPVLDTVAPMPYVVLQRMLDDTSRAGDHYYWRSVDFGPLTDEIIAIIVEHVARITSPLSAVPVYHLGGAIGRVPPEDTAFGSRHATHDINMFGHWVPDRDDRDRHVAWVRDFSEAMAPHAVGKYVNFLNDEGADGVREAYGRRWQRLVALKRRLDPENVFRYNFNIDPGTGDEQDEQDA</sequence>
<evidence type="ECO:0000256" key="2">
    <source>
        <dbReference type="ARBA" id="ARBA00005466"/>
    </source>
</evidence>
<dbReference type="PANTHER" id="PTHR42973:SF39">
    <property type="entry name" value="FAD-BINDING PCMH-TYPE DOMAIN-CONTAINING PROTEIN"/>
    <property type="match status" value="1"/>
</dbReference>
<dbReference type="PROSITE" id="PS00862">
    <property type="entry name" value="OX2_COVAL_FAD"/>
    <property type="match status" value="1"/>
</dbReference>
<comment type="caution">
    <text evidence="7">The sequence shown here is derived from an EMBL/GenBank/DDBJ whole genome shotgun (WGS) entry which is preliminary data.</text>
</comment>
<evidence type="ECO:0000256" key="1">
    <source>
        <dbReference type="ARBA" id="ARBA00001974"/>
    </source>
</evidence>
<accession>A0ABW5H437</accession>